<evidence type="ECO:0000313" key="3">
    <source>
        <dbReference type="Proteomes" id="UP000033995"/>
    </source>
</evidence>
<evidence type="ECO:0000259" key="1">
    <source>
        <dbReference type="Pfam" id="PF01593"/>
    </source>
</evidence>
<dbReference type="PANTHER" id="PTHR42923:SF46">
    <property type="entry name" value="AMINE OXIDASE"/>
    <property type="match status" value="1"/>
</dbReference>
<sequence>MIIAIIGAGFTGLTLAYRLSQKGHQITLIESENKAGGLAVGFSKKVWKWTLEKHYHHWFTNDYSILNLAKEIGHKVVTVRPKTSTFIKGEIYQIDSPFALLIFSKLSIIDRLRTGIILFSLKISPFLKLYEKVTSEKFIRFFMGEKSWNVLWKPLFTKKFGVDYKKILLSWFWARIKKRTPSLCYPAGGFQKFADRIVNKLKQKKVIIYYNELFQKFKKKSGKFVLFTNKRQLIVDKIINTIPLKETGIKMIGAINLVLELKEPFLKDNTYWLNINDANSPFLAVVEHTNFMDKRNYNNRHVVYVGNYLDKSSNLYSKNIEEILDIYLPYLNKINPDFKKNVIVNKYLFKAPFAQPIVSNGYSKKIPPFVSEIAGVYNANIQQVYPWDRGTNYAVEIGNKVAKLI</sequence>
<proteinExistence type="predicted"/>
<dbReference type="InterPro" id="IPR036188">
    <property type="entry name" value="FAD/NAD-bd_sf"/>
</dbReference>
<dbReference type="InterPro" id="IPR002937">
    <property type="entry name" value="Amino_oxidase"/>
</dbReference>
<dbReference type="AlphaFoldDB" id="A0A0F9ZVR9"/>
<dbReference type="PANTHER" id="PTHR42923">
    <property type="entry name" value="PROTOPORPHYRINOGEN OXIDASE"/>
    <property type="match status" value="1"/>
</dbReference>
<dbReference type="NCBIfam" id="NF005560">
    <property type="entry name" value="PRK07233.1"/>
    <property type="match status" value="1"/>
</dbReference>
<dbReference type="Pfam" id="PF01593">
    <property type="entry name" value="Amino_oxidase"/>
    <property type="match status" value="1"/>
</dbReference>
<dbReference type="Gene3D" id="3.50.50.60">
    <property type="entry name" value="FAD/NAD(P)-binding domain"/>
    <property type="match status" value="2"/>
</dbReference>
<dbReference type="SUPFAM" id="SSF51905">
    <property type="entry name" value="FAD/NAD(P)-binding domain"/>
    <property type="match status" value="1"/>
</dbReference>
<dbReference type="PATRIC" id="fig|1618561.3.peg.119"/>
<name>A0A0F9ZVR9_9BACT</name>
<reference evidence="2 3" key="1">
    <citation type="journal article" date="2015" name="Nature">
        <title>rRNA introns, odd ribosomes, and small enigmatic genomes across a large radiation of phyla.</title>
        <authorList>
            <person name="Brown C.T."/>
            <person name="Hug L.A."/>
            <person name="Thomas B.C."/>
            <person name="Sharon I."/>
            <person name="Castelle C.J."/>
            <person name="Singh A."/>
            <person name="Wilkins M.J."/>
            <person name="Williams K.H."/>
            <person name="Banfield J.F."/>
        </authorList>
    </citation>
    <scope>NUCLEOTIDE SEQUENCE [LARGE SCALE GENOMIC DNA]</scope>
</reference>
<dbReference type="GO" id="GO:0016491">
    <property type="term" value="F:oxidoreductase activity"/>
    <property type="evidence" value="ECO:0007669"/>
    <property type="project" value="InterPro"/>
</dbReference>
<evidence type="ECO:0000313" key="2">
    <source>
        <dbReference type="EMBL" id="KKP48324.1"/>
    </source>
</evidence>
<dbReference type="Proteomes" id="UP000033995">
    <property type="component" value="Unassembled WGS sequence"/>
</dbReference>
<protein>
    <submittedName>
        <fullName evidence="2">Amine oxidase</fullName>
    </submittedName>
</protein>
<feature type="domain" description="Amine oxidase" evidence="1">
    <location>
        <begin position="10"/>
        <end position="248"/>
    </location>
</feature>
<dbReference type="EMBL" id="LBOZ01000001">
    <property type="protein sequence ID" value="KKP48324.1"/>
    <property type="molecule type" value="Genomic_DNA"/>
</dbReference>
<comment type="caution">
    <text evidence="2">The sequence shown here is derived from an EMBL/GenBank/DDBJ whole genome shotgun (WGS) entry which is preliminary data.</text>
</comment>
<dbReference type="InterPro" id="IPR050464">
    <property type="entry name" value="Zeta_carotene_desat/Oxidored"/>
</dbReference>
<gene>
    <name evidence="2" type="ORF">UR38_C0001G0120</name>
</gene>
<accession>A0A0F9ZVR9</accession>
<organism evidence="2 3">
    <name type="scientific">Candidatus Woesebacteria bacterium GW2011_GWA2_33_28</name>
    <dbReference type="NCBI Taxonomy" id="1618561"/>
    <lineage>
        <taxon>Bacteria</taxon>
        <taxon>Candidatus Woeseibacteriota</taxon>
    </lineage>
</organism>